<organism evidence="2 3">
    <name type="scientific">Phyllosticta citribraziliensis</name>
    <dbReference type="NCBI Taxonomy" id="989973"/>
    <lineage>
        <taxon>Eukaryota</taxon>
        <taxon>Fungi</taxon>
        <taxon>Dikarya</taxon>
        <taxon>Ascomycota</taxon>
        <taxon>Pezizomycotina</taxon>
        <taxon>Dothideomycetes</taxon>
        <taxon>Dothideomycetes incertae sedis</taxon>
        <taxon>Botryosphaeriales</taxon>
        <taxon>Phyllostictaceae</taxon>
        <taxon>Phyllosticta</taxon>
    </lineage>
</organism>
<reference evidence="2 3" key="1">
    <citation type="submission" date="2024-04" db="EMBL/GenBank/DDBJ databases">
        <title>Phyllosticta paracitricarpa is synonymous to the EU quarantine fungus P. citricarpa based on phylogenomic analyses.</title>
        <authorList>
            <consortium name="Lawrence Berkeley National Laboratory"/>
            <person name="Van ingen-buijs V.A."/>
            <person name="Van westerhoven A.C."/>
            <person name="Haridas S."/>
            <person name="Skiadas P."/>
            <person name="Martin F."/>
            <person name="Groenewald J.Z."/>
            <person name="Crous P.W."/>
            <person name="Seidl M.F."/>
        </authorList>
    </citation>
    <scope>NUCLEOTIDE SEQUENCE [LARGE SCALE GENOMIC DNA]</scope>
    <source>
        <strain evidence="2 3">CPC 17464</strain>
    </source>
</reference>
<accession>A0ABR1LBI2</accession>
<feature type="compositionally biased region" description="Polar residues" evidence="1">
    <location>
        <begin position="110"/>
        <end position="123"/>
    </location>
</feature>
<dbReference type="GeneID" id="92026947"/>
<gene>
    <name evidence="2" type="ORF">J3D65DRAFT_145208</name>
</gene>
<feature type="compositionally biased region" description="Low complexity" evidence="1">
    <location>
        <begin position="95"/>
        <end position="109"/>
    </location>
</feature>
<protein>
    <submittedName>
        <fullName evidence="2">Uncharacterized protein</fullName>
    </submittedName>
</protein>
<name>A0ABR1LBI2_9PEZI</name>
<dbReference type="RefSeq" id="XP_066651075.1">
    <property type="nucleotide sequence ID" value="XM_066794041.1"/>
</dbReference>
<sequence length="199" mass="21527">MIGCVSREPSSAGVSWSFREVSRFQRGERGILEDVTILLNKSWFLENCRDENGCADEDERTMRQRPRVRGEAAGIYTYPSSAGGGDGTERLTRRAGPVGPGAVAAPPAADSTSQDHGSDNLANHQKYARCSSTPSRLRDTSAGEPKSARRPSTASSKSIARESPSPRILSHGRTLVAPCGCWIQGSEFKLCLQPPTSYR</sequence>
<dbReference type="EMBL" id="JBBPEH010000013">
    <property type="protein sequence ID" value="KAK7531002.1"/>
    <property type="molecule type" value="Genomic_DNA"/>
</dbReference>
<evidence type="ECO:0000313" key="2">
    <source>
        <dbReference type="EMBL" id="KAK7531002.1"/>
    </source>
</evidence>
<dbReference type="Proteomes" id="UP001360953">
    <property type="component" value="Unassembled WGS sequence"/>
</dbReference>
<proteinExistence type="predicted"/>
<feature type="region of interest" description="Disordered" evidence="1">
    <location>
        <begin position="75"/>
        <end position="167"/>
    </location>
</feature>
<keyword evidence="3" id="KW-1185">Reference proteome</keyword>
<evidence type="ECO:0000256" key="1">
    <source>
        <dbReference type="SAM" id="MobiDB-lite"/>
    </source>
</evidence>
<evidence type="ECO:0000313" key="3">
    <source>
        <dbReference type="Proteomes" id="UP001360953"/>
    </source>
</evidence>
<comment type="caution">
    <text evidence="2">The sequence shown here is derived from an EMBL/GenBank/DDBJ whole genome shotgun (WGS) entry which is preliminary data.</text>
</comment>